<evidence type="ECO:0000313" key="2">
    <source>
        <dbReference type="EMBL" id="KAG5622196.1"/>
    </source>
</evidence>
<evidence type="ECO:0000313" key="3">
    <source>
        <dbReference type="Proteomes" id="UP000824120"/>
    </source>
</evidence>
<dbReference type="AlphaFoldDB" id="A0A9J6AD14"/>
<keyword evidence="3" id="KW-1185">Reference proteome</keyword>
<reference evidence="2 3" key="1">
    <citation type="submission" date="2020-09" db="EMBL/GenBank/DDBJ databases">
        <title>De no assembly of potato wild relative species, Solanum commersonii.</title>
        <authorList>
            <person name="Cho K."/>
        </authorList>
    </citation>
    <scope>NUCLEOTIDE SEQUENCE [LARGE SCALE GENOMIC DNA]</scope>
    <source>
        <strain evidence="2">LZ3.2</strain>
        <tissue evidence="2">Leaf</tissue>
    </source>
</reference>
<keyword evidence="1" id="KW-0472">Membrane</keyword>
<organism evidence="2 3">
    <name type="scientific">Solanum commersonii</name>
    <name type="common">Commerson's wild potato</name>
    <name type="synonym">Commerson's nightshade</name>
    <dbReference type="NCBI Taxonomy" id="4109"/>
    <lineage>
        <taxon>Eukaryota</taxon>
        <taxon>Viridiplantae</taxon>
        <taxon>Streptophyta</taxon>
        <taxon>Embryophyta</taxon>
        <taxon>Tracheophyta</taxon>
        <taxon>Spermatophyta</taxon>
        <taxon>Magnoliopsida</taxon>
        <taxon>eudicotyledons</taxon>
        <taxon>Gunneridae</taxon>
        <taxon>Pentapetalae</taxon>
        <taxon>asterids</taxon>
        <taxon>lamiids</taxon>
        <taxon>Solanales</taxon>
        <taxon>Solanaceae</taxon>
        <taxon>Solanoideae</taxon>
        <taxon>Solaneae</taxon>
        <taxon>Solanum</taxon>
    </lineage>
</organism>
<evidence type="ECO:0000256" key="1">
    <source>
        <dbReference type="SAM" id="Phobius"/>
    </source>
</evidence>
<keyword evidence="1" id="KW-1133">Transmembrane helix</keyword>
<sequence>METKTSKGTTTLPRTFRLEQQPRNPNIMFLRCIWLFAWVAGLRFCWKKKNEAKWGRWVVLERCMYCIVTVKRSGNWAGIMELNWAG</sequence>
<evidence type="ECO:0008006" key="4">
    <source>
        <dbReference type="Google" id="ProtNLM"/>
    </source>
</evidence>
<gene>
    <name evidence="2" type="ORF">H5410_007414</name>
</gene>
<keyword evidence="1" id="KW-0812">Transmembrane</keyword>
<proteinExistence type="predicted"/>
<name>A0A9J6AD14_SOLCO</name>
<protein>
    <recommendedName>
        <fullName evidence="4">Transmembrane protein</fullName>
    </recommendedName>
</protein>
<feature type="transmembrane region" description="Helical" evidence="1">
    <location>
        <begin position="27"/>
        <end position="46"/>
    </location>
</feature>
<dbReference type="EMBL" id="JACXVP010000002">
    <property type="protein sequence ID" value="KAG5622196.1"/>
    <property type="molecule type" value="Genomic_DNA"/>
</dbReference>
<dbReference type="Proteomes" id="UP000824120">
    <property type="component" value="Chromosome 2"/>
</dbReference>
<comment type="caution">
    <text evidence="2">The sequence shown here is derived from an EMBL/GenBank/DDBJ whole genome shotgun (WGS) entry which is preliminary data.</text>
</comment>
<accession>A0A9J6AD14</accession>